<evidence type="ECO:0000256" key="3">
    <source>
        <dbReference type="ARBA" id="ARBA00023163"/>
    </source>
</evidence>
<keyword evidence="2" id="KW-0238">DNA-binding</keyword>
<feature type="domain" description="HTH iclR-type" evidence="4">
    <location>
        <begin position="20"/>
        <end position="80"/>
    </location>
</feature>
<dbReference type="PANTHER" id="PTHR30136">
    <property type="entry name" value="HELIX-TURN-HELIX TRANSCRIPTIONAL REGULATOR, ICLR FAMILY"/>
    <property type="match status" value="1"/>
</dbReference>
<proteinExistence type="predicted"/>
<protein>
    <submittedName>
        <fullName evidence="6">Helix-turn-helix domain-containing protein</fullName>
    </submittedName>
</protein>
<dbReference type="Proteomes" id="UP000606490">
    <property type="component" value="Unassembled WGS sequence"/>
</dbReference>
<evidence type="ECO:0000256" key="2">
    <source>
        <dbReference type="ARBA" id="ARBA00023125"/>
    </source>
</evidence>
<dbReference type="SUPFAM" id="SSF55781">
    <property type="entry name" value="GAF domain-like"/>
    <property type="match status" value="1"/>
</dbReference>
<dbReference type="Gene3D" id="3.30.450.40">
    <property type="match status" value="1"/>
</dbReference>
<dbReference type="Gene3D" id="1.10.10.10">
    <property type="entry name" value="Winged helix-like DNA-binding domain superfamily/Winged helix DNA-binding domain"/>
    <property type="match status" value="1"/>
</dbReference>
<dbReference type="Pfam" id="PF09339">
    <property type="entry name" value="HTH_IclR"/>
    <property type="match status" value="1"/>
</dbReference>
<dbReference type="SMART" id="SM00346">
    <property type="entry name" value="HTH_ICLR"/>
    <property type="match status" value="1"/>
</dbReference>
<dbReference type="InterPro" id="IPR036388">
    <property type="entry name" value="WH-like_DNA-bd_sf"/>
</dbReference>
<dbReference type="EMBL" id="JAEUXJ010000007">
    <property type="protein sequence ID" value="MBL6457074.1"/>
    <property type="molecule type" value="Genomic_DNA"/>
</dbReference>
<dbReference type="Pfam" id="PF01614">
    <property type="entry name" value="IclR_C"/>
    <property type="match status" value="1"/>
</dbReference>
<evidence type="ECO:0000256" key="1">
    <source>
        <dbReference type="ARBA" id="ARBA00023015"/>
    </source>
</evidence>
<organism evidence="6 7">
    <name type="scientific">Belnapia mucosa</name>
    <dbReference type="NCBI Taxonomy" id="2804532"/>
    <lineage>
        <taxon>Bacteria</taxon>
        <taxon>Pseudomonadati</taxon>
        <taxon>Pseudomonadota</taxon>
        <taxon>Alphaproteobacteria</taxon>
        <taxon>Acetobacterales</taxon>
        <taxon>Roseomonadaceae</taxon>
        <taxon>Belnapia</taxon>
    </lineage>
</organism>
<evidence type="ECO:0000259" key="5">
    <source>
        <dbReference type="PROSITE" id="PS51078"/>
    </source>
</evidence>
<dbReference type="PANTHER" id="PTHR30136:SF34">
    <property type="entry name" value="TRANSCRIPTIONAL REGULATOR"/>
    <property type="match status" value="1"/>
</dbReference>
<sequence length="264" mass="27886">MPRLAAADSARRAGEPRDLSEALARGLSVMLAFDAEHPAMTLADLARQTGLPRATARRALLTLTHLGFAEAEGRLFRLTPRVLRLAGSYLGASAASTVLQPACDRLCAELGETCSAAVLDGTEAVMVAYASPRRPYTAGAGPGLRLPAFCSAVGRVLLAHLPEAEREAFLTRLRPEPVTPFTVTAKPALRRILGEVGMAGFCLADQEAELGFRSIAVPLRRPDGRVVAALNTGCAAAQASLETMNQRFLPRLLAEAAALHGQVL</sequence>
<accession>A0ABS1V5W7</accession>
<evidence type="ECO:0000313" key="6">
    <source>
        <dbReference type="EMBL" id="MBL6457074.1"/>
    </source>
</evidence>
<dbReference type="SUPFAM" id="SSF46785">
    <property type="entry name" value="Winged helix' DNA-binding domain"/>
    <property type="match status" value="1"/>
</dbReference>
<comment type="caution">
    <text evidence="6">The sequence shown here is derived from an EMBL/GenBank/DDBJ whole genome shotgun (WGS) entry which is preliminary data.</text>
</comment>
<name>A0ABS1V5W7_9PROT</name>
<dbReference type="PROSITE" id="PS51078">
    <property type="entry name" value="ICLR_ED"/>
    <property type="match status" value="1"/>
</dbReference>
<gene>
    <name evidence="6" type="ORF">JMJ55_17190</name>
</gene>
<keyword evidence="1" id="KW-0805">Transcription regulation</keyword>
<dbReference type="InterPro" id="IPR036390">
    <property type="entry name" value="WH_DNA-bd_sf"/>
</dbReference>
<feature type="domain" description="IclR-ED" evidence="5">
    <location>
        <begin position="81"/>
        <end position="264"/>
    </location>
</feature>
<dbReference type="InterPro" id="IPR050707">
    <property type="entry name" value="HTH_MetabolicPath_Reg"/>
</dbReference>
<dbReference type="InterPro" id="IPR029016">
    <property type="entry name" value="GAF-like_dom_sf"/>
</dbReference>
<keyword evidence="3" id="KW-0804">Transcription</keyword>
<evidence type="ECO:0000259" key="4">
    <source>
        <dbReference type="PROSITE" id="PS51077"/>
    </source>
</evidence>
<dbReference type="PROSITE" id="PS51077">
    <property type="entry name" value="HTH_ICLR"/>
    <property type="match status" value="1"/>
</dbReference>
<dbReference type="InterPro" id="IPR005471">
    <property type="entry name" value="Tscrpt_reg_IclR_N"/>
</dbReference>
<reference evidence="6 7" key="1">
    <citation type="submission" date="2021-01" db="EMBL/GenBank/DDBJ databases">
        <title>Belnapia mucosa sp. nov. and Belnapia arida sp. nov., isolated from the Tabernas Desert (Almeria, Spain).</title>
        <authorList>
            <person name="Molina-Menor E."/>
            <person name="Vidal-Verdu A."/>
            <person name="Calonge A."/>
            <person name="Satari L."/>
            <person name="Pereto Magraner J."/>
            <person name="Porcar Miralles M."/>
        </authorList>
    </citation>
    <scope>NUCLEOTIDE SEQUENCE [LARGE SCALE GENOMIC DNA]</scope>
    <source>
        <strain evidence="6 7">T6</strain>
    </source>
</reference>
<dbReference type="RefSeq" id="WP_202826813.1">
    <property type="nucleotide sequence ID" value="NZ_JAEUXJ010000007.1"/>
</dbReference>
<dbReference type="InterPro" id="IPR014757">
    <property type="entry name" value="Tscrpt_reg_IclR_C"/>
</dbReference>
<keyword evidence="7" id="KW-1185">Reference proteome</keyword>
<evidence type="ECO:0000313" key="7">
    <source>
        <dbReference type="Proteomes" id="UP000606490"/>
    </source>
</evidence>